<evidence type="ECO:0000313" key="3">
    <source>
        <dbReference type="Proteomes" id="UP000607397"/>
    </source>
</evidence>
<dbReference type="InterPro" id="IPR025461">
    <property type="entry name" value="ABA4-like"/>
</dbReference>
<keyword evidence="3" id="KW-1185">Reference proteome</keyword>
<dbReference type="PANTHER" id="PTHR34543">
    <property type="entry name" value="PROTEIN ABA DEFICIENT 4, CHLOROPLASTIC"/>
    <property type="match status" value="1"/>
</dbReference>
<dbReference type="Proteomes" id="UP000607397">
    <property type="component" value="Unassembled WGS sequence"/>
</dbReference>
<dbReference type="EMBL" id="WVIC01000008">
    <property type="protein sequence ID" value="NCJ05960.1"/>
    <property type="molecule type" value="Genomic_DNA"/>
</dbReference>
<dbReference type="PANTHER" id="PTHR34543:SF1">
    <property type="entry name" value="PROTEIN ABA DEFICIENT 4, CHLOROPLASTIC"/>
    <property type="match status" value="1"/>
</dbReference>
<reference evidence="2" key="1">
    <citation type="submission" date="2019-12" db="EMBL/GenBank/DDBJ databases">
        <title>High-Quality draft genome sequences of three cyanobacteria isolated from the limestone walls of the Old Cathedral of Coimbra.</title>
        <authorList>
            <person name="Tiago I."/>
            <person name="Soares F."/>
            <person name="Portugal A."/>
        </authorList>
    </citation>
    <scope>NUCLEOTIDE SEQUENCE [LARGE SCALE GENOMIC DNA]</scope>
    <source>
        <strain evidence="2">C</strain>
    </source>
</reference>
<sequence length="159" mass="17781">MTAELWFTLANIFVLPFWSLMILLPNWQWTRRILSSYLPFVALALLYVGFLISAITPESAQALANPKLADIARFFGDESAAATGWVHFLVMDLFVGRWIYWEGQRTGIWTVHSLVLCLFAGPLGLLTHVVTAAITERFFPPEQPKTSPDAVKSTAPSNP</sequence>
<organism evidence="2 3">
    <name type="scientific">Petrachloros mirabilis ULC683</name>
    <dbReference type="NCBI Taxonomy" id="2781853"/>
    <lineage>
        <taxon>Bacteria</taxon>
        <taxon>Bacillati</taxon>
        <taxon>Cyanobacteriota</taxon>
        <taxon>Cyanophyceae</taxon>
        <taxon>Synechococcales</taxon>
        <taxon>Petrachlorosaceae</taxon>
        <taxon>Petrachloros</taxon>
        <taxon>Petrachloros mirabilis</taxon>
    </lineage>
</organism>
<evidence type="ECO:0000256" key="1">
    <source>
        <dbReference type="SAM" id="Phobius"/>
    </source>
</evidence>
<name>A0A8K2A7H2_9CYAN</name>
<evidence type="ECO:0000313" key="2">
    <source>
        <dbReference type="EMBL" id="NCJ05960.1"/>
    </source>
</evidence>
<feature type="transmembrane region" description="Helical" evidence="1">
    <location>
        <begin position="113"/>
        <end position="134"/>
    </location>
</feature>
<feature type="transmembrane region" description="Helical" evidence="1">
    <location>
        <begin position="6"/>
        <end position="24"/>
    </location>
</feature>
<proteinExistence type="predicted"/>
<accession>A0A8K2A7H2</accession>
<keyword evidence="1" id="KW-0812">Transmembrane</keyword>
<dbReference type="RefSeq" id="WP_161824440.1">
    <property type="nucleotide sequence ID" value="NZ_WVIC01000008.1"/>
</dbReference>
<dbReference type="Pfam" id="PF14108">
    <property type="entry name" value="ABA4-like"/>
    <property type="match status" value="1"/>
</dbReference>
<dbReference type="AlphaFoldDB" id="A0A8K2A7H2"/>
<feature type="transmembrane region" description="Helical" evidence="1">
    <location>
        <begin position="82"/>
        <end position="101"/>
    </location>
</feature>
<protein>
    <submittedName>
        <fullName evidence="2">DUF4281 domain-containing protein</fullName>
    </submittedName>
</protein>
<feature type="transmembrane region" description="Helical" evidence="1">
    <location>
        <begin position="36"/>
        <end position="56"/>
    </location>
</feature>
<comment type="caution">
    <text evidence="2">The sequence shown here is derived from an EMBL/GenBank/DDBJ whole genome shotgun (WGS) entry which is preliminary data.</text>
</comment>
<keyword evidence="1" id="KW-1133">Transmembrane helix</keyword>
<gene>
    <name evidence="2" type="ORF">GS597_05415</name>
</gene>
<keyword evidence="1" id="KW-0472">Membrane</keyword>